<keyword evidence="8" id="KW-0067">ATP-binding</keyword>
<dbReference type="GO" id="GO:0046872">
    <property type="term" value="F:metal ion binding"/>
    <property type="evidence" value="ECO:0007669"/>
    <property type="project" value="UniProtKB-KW"/>
</dbReference>
<dbReference type="RefSeq" id="WP_084663485.1">
    <property type="nucleotide sequence ID" value="NZ_LT838272.1"/>
</dbReference>
<gene>
    <name evidence="11" type="ORF">SAMN00808754_0376</name>
</gene>
<reference evidence="11 12" key="1">
    <citation type="submission" date="2017-04" db="EMBL/GenBank/DDBJ databases">
        <authorList>
            <person name="Afonso C.L."/>
            <person name="Miller P.J."/>
            <person name="Scott M.A."/>
            <person name="Spackman E."/>
            <person name="Goraichik I."/>
            <person name="Dimitrov K.M."/>
            <person name="Suarez D.L."/>
            <person name="Swayne D.E."/>
        </authorList>
    </citation>
    <scope>NUCLEOTIDE SEQUENCE [LARGE SCALE GENOMIC DNA]</scope>
    <source>
        <strain evidence="11 12">ToBE</strain>
    </source>
</reference>
<dbReference type="InterPro" id="IPR003442">
    <property type="entry name" value="T6A_TsaE"/>
</dbReference>
<organism evidence="11 12">
    <name type="scientific">Thermanaeromonas toyohensis ToBE</name>
    <dbReference type="NCBI Taxonomy" id="698762"/>
    <lineage>
        <taxon>Bacteria</taxon>
        <taxon>Bacillati</taxon>
        <taxon>Bacillota</taxon>
        <taxon>Clostridia</taxon>
        <taxon>Neomoorellales</taxon>
        <taxon>Neomoorellaceae</taxon>
        <taxon>Thermanaeromonas</taxon>
    </lineage>
</organism>
<dbReference type="EMBL" id="LT838272">
    <property type="protein sequence ID" value="SMB91049.1"/>
    <property type="molecule type" value="Genomic_DNA"/>
</dbReference>
<proteinExistence type="inferred from homology"/>
<comment type="similarity">
    <text evidence="2">Belongs to the TsaE family.</text>
</comment>
<dbReference type="GO" id="GO:0005524">
    <property type="term" value="F:ATP binding"/>
    <property type="evidence" value="ECO:0007669"/>
    <property type="project" value="UniProtKB-KW"/>
</dbReference>
<keyword evidence="4" id="KW-0963">Cytoplasm</keyword>
<dbReference type="PANTHER" id="PTHR33540">
    <property type="entry name" value="TRNA THREONYLCARBAMOYLADENOSINE BIOSYNTHESIS PROTEIN TSAE"/>
    <property type="match status" value="1"/>
</dbReference>
<dbReference type="GO" id="GO:0002949">
    <property type="term" value="P:tRNA threonylcarbamoyladenosine modification"/>
    <property type="evidence" value="ECO:0007669"/>
    <property type="project" value="InterPro"/>
</dbReference>
<evidence type="ECO:0000256" key="7">
    <source>
        <dbReference type="ARBA" id="ARBA00022741"/>
    </source>
</evidence>
<dbReference type="Pfam" id="PF02367">
    <property type="entry name" value="TsaE"/>
    <property type="match status" value="1"/>
</dbReference>
<evidence type="ECO:0000256" key="10">
    <source>
        <dbReference type="ARBA" id="ARBA00032441"/>
    </source>
</evidence>
<evidence type="ECO:0000256" key="2">
    <source>
        <dbReference type="ARBA" id="ARBA00007599"/>
    </source>
</evidence>
<dbReference type="AlphaFoldDB" id="A0A1W1VCB4"/>
<evidence type="ECO:0000256" key="8">
    <source>
        <dbReference type="ARBA" id="ARBA00022840"/>
    </source>
</evidence>
<dbReference type="STRING" id="698762.SAMN00808754_0376"/>
<sequence>MEIYLENEEITRHLGRVLGELLKPGDVVLLCGSLGAGKTTLVQGLAVGLGVKERVTSPTFTLVQEHRGRYPLYHIDLYRLETLEEIQELGLEEYLGGPGITVIEWGERLREFLPERLEVHLEMTPQGGRWGRLKPYGARYQELIKEMAKRLP</sequence>
<name>A0A1W1VCB4_9FIRM</name>
<evidence type="ECO:0000256" key="3">
    <source>
        <dbReference type="ARBA" id="ARBA00019010"/>
    </source>
</evidence>
<dbReference type="InterPro" id="IPR027417">
    <property type="entry name" value="P-loop_NTPase"/>
</dbReference>
<comment type="subcellular location">
    <subcellularLocation>
        <location evidence="1">Cytoplasm</location>
    </subcellularLocation>
</comment>
<evidence type="ECO:0000256" key="5">
    <source>
        <dbReference type="ARBA" id="ARBA00022694"/>
    </source>
</evidence>
<evidence type="ECO:0000313" key="11">
    <source>
        <dbReference type="EMBL" id="SMB91049.1"/>
    </source>
</evidence>
<evidence type="ECO:0000256" key="9">
    <source>
        <dbReference type="ARBA" id="ARBA00022842"/>
    </source>
</evidence>
<keyword evidence="5" id="KW-0819">tRNA processing</keyword>
<evidence type="ECO:0000256" key="6">
    <source>
        <dbReference type="ARBA" id="ARBA00022723"/>
    </source>
</evidence>
<dbReference type="OrthoDB" id="9815896at2"/>
<dbReference type="PANTHER" id="PTHR33540:SF2">
    <property type="entry name" value="TRNA THREONYLCARBAMOYLADENOSINE BIOSYNTHESIS PROTEIN TSAE"/>
    <property type="match status" value="1"/>
</dbReference>
<dbReference type="NCBIfam" id="TIGR00150">
    <property type="entry name" value="T6A_YjeE"/>
    <property type="match status" value="1"/>
</dbReference>
<evidence type="ECO:0000256" key="1">
    <source>
        <dbReference type="ARBA" id="ARBA00004496"/>
    </source>
</evidence>
<keyword evidence="6" id="KW-0479">Metal-binding</keyword>
<evidence type="ECO:0000313" key="12">
    <source>
        <dbReference type="Proteomes" id="UP000192569"/>
    </source>
</evidence>
<accession>A0A1W1VCB4</accession>
<protein>
    <recommendedName>
        <fullName evidence="3">tRNA threonylcarbamoyladenosine biosynthesis protein TsaE</fullName>
    </recommendedName>
    <alternativeName>
        <fullName evidence="10">t(6)A37 threonylcarbamoyladenosine biosynthesis protein TsaE</fullName>
    </alternativeName>
</protein>
<keyword evidence="12" id="KW-1185">Reference proteome</keyword>
<dbReference type="Gene3D" id="3.40.50.300">
    <property type="entry name" value="P-loop containing nucleotide triphosphate hydrolases"/>
    <property type="match status" value="1"/>
</dbReference>
<dbReference type="Proteomes" id="UP000192569">
    <property type="component" value="Chromosome I"/>
</dbReference>
<keyword evidence="7" id="KW-0547">Nucleotide-binding</keyword>
<evidence type="ECO:0000256" key="4">
    <source>
        <dbReference type="ARBA" id="ARBA00022490"/>
    </source>
</evidence>
<dbReference type="SUPFAM" id="SSF52540">
    <property type="entry name" value="P-loop containing nucleoside triphosphate hydrolases"/>
    <property type="match status" value="1"/>
</dbReference>
<keyword evidence="9" id="KW-0460">Magnesium</keyword>
<dbReference type="GO" id="GO:0005737">
    <property type="term" value="C:cytoplasm"/>
    <property type="evidence" value="ECO:0007669"/>
    <property type="project" value="UniProtKB-SubCell"/>
</dbReference>